<evidence type="ECO:0000256" key="1">
    <source>
        <dbReference type="SAM" id="MobiDB-lite"/>
    </source>
</evidence>
<organism evidence="2 3">
    <name type="scientific">Pterulicium gracile</name>
    <dbReference type="NCBI Taxonomy" id="1884261"/>
    <lineage>
        <taxon>Eukaryota</taxon>
        <taxon>Fungi</taxon>
        <taxon>Dikarya</taxon>
        <taxon>Basidiomycota</taxon>
        <taxon>Agaricomycotina</taxon>
        <taxon>Agaricomycetes</taxon>
        <taxon>Agaricomycetidae</taxon>
        <taxon>Agaricales</taxon>
        <taxon>Pleurotineae</taxon>
        <taxon>Pterulaceae</taxon>
        <taxon>Pterulicium</taxon>
    </lineage>
</organism>
<sequence>MRISWSAKSSVKSSSRRLPLFDHSVWMVGILICVSSSAFGTSTTVTMDDSSPRQPPGDSIVYEPANAWVGADEFDSSCRGEDTSTNRGGLVGVSVEEQRSWCEMLGRVNATMASENTWHAPRPRPQRPIHETNVSQSDTTTLKPWSGEDTPTVRVHFNGSFSCGSALIHRFEL</sequence>
<feature type="region of interest" description="Disordered" evidence="1">
    <location>
        <begin position="117"/>
        <end position="149"/>
    </location>
</feature>
<proteinExistence type="predicted"/>
<dbReference type="Proteomes" id="UP000305067">
    <property type="component" value="Unassembled WGS sequence"/>
</dbReference>
<accession>A0A5C3Q6Q6</accession>
<dbReference type="AlphaFoldDB" id="A0A5C3Q6Q6"/>
<keyword evidence="3" id="KW-1185">Reference proteome</keyword>
<reference evidence="2 3" key="1">
    <citation type="journal article" date="2019" name="Nat. Ecol. Evol.">
        <title>Megaphylogeny resolves global patterns of mushroom evolution.</title>
        <authorList>
            <person name="Varga T."/>
            <person name="Krizsan K."/>
            <person name="Foldi C."/>
            <person name="Dima B."/>
            <person name="Sanchez-Garcia M."/>
            <person name="Sanchez-Ramirez S."/>
            <person name="Szollosi G.J."/>
            <person name="Szarkandi J.G."/>
            <person name="Papp V."/>
            <person name="Albert L."/>
            <person name="Andreopoulos W."/>
            <person name="Angelini C."/>
            <person name="Antonin V."/>
            <person name="Barry K.W."/>
            <person name="Bougher N.L."/>
            <person name="Buchanan P."/>
            <person name="Buyck B."/>
            <person name="Bense V."/>
            <person name="Catcheside P."/>
            <person name="Chovatia M."/>
            <person name="Cooper J."/>
            <person name="Damon W."/>
            <person name="Desjardin D."/>
            <person name="Finy P."/>
            <person name="Geml J."/>
            <person name="Haridas S."/>
            <person name="Hughes K."/>
            <person name="Justo A."/>
            <person name="Karasinski D."/>
            <person name="Kautmanova I."/>
            <person name="Kiss B."/>
            <person name="Kocsube S."/>
            <person name="Kotiranta H."/>
            <person name="LaButti K.M."/>
            <person name="Lechner B.E."/>
            <person name="Liimatainen K."/>
            <person name="Lipzen A."/>
            <person name="Lukacs Z."/>
            <person name="Mihaltcheva S."/>
            <person name="Morgado L.N."/>
            <person name="Niskanen T."/>
            <person name="Noordeloos M.E."/>
            <person name="Ohm R.A."/>
            <person name="Ortiz-Santana B."/>
            <person name="Ovrebo C."/>
            <person name="Racz N."/>
            <person name="Riley R."/>
            <person name="Savchenko A."/>
            <person name="Shiryaev A."/>
            <person name="Soop K."/>
            <person name="Spirin V."/>
            <person name="Szebenyi C."/>
            <person name="Tomsovsky M."/>
            <person name="Tulloss R.E."/>
            <person name="Uehling J."/>
            <person name="Grigoriev I.V."/>
            <person name="Vagvolgyi C."/>
            <person name="Papp T."/>
            <person name="Martin F.M."/>
            <person name="Miettinen O."/>
            <person name="Hibbett D.S."/>
            <person name="Nagy L.G."/>
        </authorList>
    </citation>
    <scope>NUCLEOTIDE SEQUENCE [LARGE SCALE GENOMIC DNA]</scope>
    <source>
        <strain evidence="2 3">CBS 309.79</strain>
    </source>
</reference>
<evidence type="ECO:0000313" key="2">
    <source>
        <dbReference type="EMBL" id="TFK96699.1"/>
    </source>
</evidence>
<dbReference type="EMBL" id="ML178856">
    <property type="protein sequence ID" value="TFK96699.1"/>
    <property type="molecule type" value="Genomic_DNA"/>
</dbReference>
<feature type="compositionally biased region" description="Polar residues" evidence="1">
    <location>
        <begin position="132"/>
        <end position="143"/>
    </location>
</feature>
<evidence type="ECO:0000313" key="3">
    <source>
        <dbReference type="Proteomes" id="UP000305067"/>
    </source>
</evidence>
<name>A0A5C3Q6Q6_9AGAR</name>
<gene>
    <name evidence="2" type="ORF">BDV98DRAFT_302653</name>
</gene>
<protein>
    <submittedName>
        <fullName evidence="2">Uncharacterized protein</fullName>
    </submittedName>
</protein>